<feature type="active site" description="Proton acceptor" evidence="13">
    <location>
        <position position="63"/>
    </location>
</feature>
<evidence type="ECO:0000256" key="5">
    <source>
        <dbReference type="ARBA" id="ARBA00022645"/>
    </source>
</evidence>
<feature type="domain" description="Peptidase S11 D-Ala-D-Ala carboxypeptidase A C-terminal" evidence="17">
    <location>
        <begin position="277"/>
        <end position="367"/>
    </location>
</feature>
<dbReference type="InterPro" id="IPR012338">
    <property type="entry name" value="Beta-lactam/transpept-like"/>
</dbReference>
<evidence type="ECO:0000256" key="6">
    <source>
        <dbReference type="ARBA" id="ARBA00022670"/>
    </source>
</evidence>
<feature type="signal peptide" evidence="16">
    <location>
        <begin position="1"/>
        <end position="25"/>
    </location>
</feature>
<dbReference type="Proteomes" id="UP000657177">
    <property type="component" value="Unassembled WGS sequence"/>
</dbReference>
<evidence type="ECO:0000313" key="18">
    <source>
        <dbReference type="EMBL" id="MBA2133604.1"/>
    </source>
</evidence>
<evidence type="ECO:0000256" key="13">
    <source>
        <dbReference type="PIRSR" id="PIRSR618044-1"/>
    </source>
</evidence>
<evidence type="ECO:0000256" key="4">
    <source>
        <dbReference type="ARBA" id="ARBA00012448"/>
    </source>
</evidence>
<keyword evidence="10" id="KW-0573">Peptidoglycan synthesis</keyword>
<keyword evidence="5 18" id="KW-0121">Carboxypeptidase</keyword>
<gene>
    <name evidence="18" type="ORF">G5B42_08645</name>
</gene>
<dbReference type="SMART" id="SM00936">
    <property type="entry name" value="PBP5_C"/>
    <property type="match status" value="1"/>
</dbReference>
<evidence type="ECO:0000256" key="1">
    <source>
        <dbReference type="ARBA" id="ARBA00003217"/>
    </source>
</evidence>
<dbReference type="EC" id="3.4.16.4" evidence="4"/>
<evidence type="ECO:0000256" key="3">
    <source>
        <dbReference type="ARBA" id="ARBA00007164"/>
    </source>
</evidence>
<dbReference type="Gene3D" id="2.60.410.10">
    <property type="entry name" value="D-Ala-D-Ala carboxypeptidase, C-terminal domain"/>
    <property type="match status" value="1"/>
</dbReference>
<keyword evidence="11" id="KW-0961">Cell wall biogenesis/degradation</keyword>
<keyword evidence="8" id="KW-0378">Hydrolase</keyword>
<dbReference type="InterPro" id="IPR018044">
    <property type="entry name" value="Peptidase_S11"/>
</dbReference>
<feature type="active site" description="Acyl-ester intermediate" evidence="13">
    <location>
        <position position="60"/>
    </location>
</feature>
<evidence type="ECO:0000256" key="12">
    <source>
        <dbReference type="ARBA" id="ARBA00034000"/>
    </source>
</evidence>
<name>A0A8J6I342_9FIRM</name>
<accession>A0A8J6I342</accession>
<dbReference type="SUPFAM" id="SSF69189">
    <property type="entry name" value="Penicillin-binding protein associated domain"/>
    <property type="match status" value="1"/>
</dbReference>
<dbReference type="PANTHER" id="PTHR21581:SF6">
    <property type="entry name" value="TRAFFICKING PROTEIN PARTICLE COMPLEX SUBUNIT 12"/>
    <property type="match status" value="1"/>
</dbReference>
<keyword evidence="9" id="KW-0133">Cell shape</keyword>
<evidence type="ECO:0000256" key="15">
    <source>
        <dbReference type="RuleBase" id="RU004016"/>
    </source>
</evidence>
<dbReference type="GO" id="GO:0008360">
    <property type="term" value="P:regulation of cell shape"/>
    <property type="evidence" value="ECO:0007669"/>
    <property type="project" value="UniProtKB-KW"/>
</dbReference>
<dbReference type="Pfam" id="PF07943">
    <property type="entry name" value="PBP5_C"/>
    <property type="match status" value="1"/>
</dbReference>
<protein>
    <recommendedName>
        <fullName evidence="4">serine-type D-Ala-D-Ala carboxypeptidase</fullName>
        <ecNumber evidence="4">3.4.16.4</ecNumber>
    </recommendedName>
</protein>
<dbReference type="EMBL" id="JAAKDE010000016">
    <property type="protein sequence ID" value="MBA2133604.1"/>
    <property type="molecule type" value="Genomic_DNA"/>
</dbReference>
<dbReference type="SUPFAM" id="SSF56601">
    <property type="entry name" value="beta-lactamase/transpeptidase-like"/>
    <property type="match status" value="1"/>
</dbReference>
<feature type="active site" evidence="13">
    <location>
        <position position="120"/>
    </location>
</feature>
<dbReference type="RefSeq" id="WP_181340072.1">
    <property type="nucleotide sequence ID" value="NZ_JAAKDE010000016.1"/>
</dbReference>
<dbReference type="PANTHER" id="PTHR21581">
    <property type="entry name" value="D-ALANYL-D-ALANINE CARBOXYPEPTIDASE"/>
    <property type="match status" value="1"/>
</dbReference>
<evidence type="ECO:0000256" key="7">
    <source>
        <dbReference type="ARBA" id="ARBA00022729"/>
    </source>
</evidence>
<evidence type="ECO:0000256" key="2">
    <source>
        <dbReference type="ARBA" id="ARBA00004752"/>
    </source>
</evidence>
<proteinExistence type="inferred from homology"/>
<dbReference type="InterPro" id="IPR037167">
    <property type="entry name" value="Peptidase_S11_C_sf"/>
</dbReference>
<dbReference type="PRINTS" id="PR00725">
    <property type="entry name" value="DADACBPTASE1"/>
</dbReference>
<dbReference type="Gene3D" id="3.40.710.10">
    <property type="entry name" value="DD-peptidase/beta-lactamase superfamily"/>
    <property type="match status" value="1"/>
</dbReference>
<comment type="caution">
    <text evidence="18">The sequence shown here is derived from an EMBL/GenBank/DDBJ whole genome shotgun (WGS) entry which is preliminary data.</text>
</comment>
<evidence type="ECO:0000256" key="9">
    <source>
        <dbReference type="ARBA" id="ARBA00022960"/>
    </source>
</evidence>
<organism evidence="18 19">
    <name type="scientific">Capillibacterium thermochitinicola</name>
    <dbReference type="NCBI Taxonomy" id="2699427"/>
    <lineage>
        <taxon>Bacteria</taxon>
        <taxon>Bacillati</taxon>
        <taxon>Bacillota</taxon>
        <taxon>Capillibacterium</taxon>
    </lineage>
</organism>
<feature type="chain" id="PRO_5035192158" description="serine-type D-Ala-D-Ala carboxypeptidase" evidence="16">
    <location>
        <begin position="26"/>
        <end position="387"/>
    </location>
</feature>
<comment type="similarity">
    <text evidence="3 15">Belongs to the peptidase S11 family.</text>
</comment>
<comment type="function">
    <text evidence="1">Removes C-terminal D-alanyl residues from sugar-peptide cell wall precursors.</text>
</comment>
<dbReference type="GO" id="GO:0009252">
    <property type="term" value="P:peptidoglycan biosynthetic process"/>
    <property type="evidence" value="ECO:0007669"/>
    <property type="project" value="UniProtKB-UniPathway"/>
</dbReference>
<dbReference type="InterPro" id="IPR001967">
    <property type="entry name" value="Peptidase_S11_N"/>
</dbReference>
<keyword evidence="6" id="KW-0645">Protease</keyword>
<comment type="pathway">
    <text evidence="2">Cell wall biogenesis; peptidoglycan biosynthesis.</text>
</comment>
<keyword evidence="19" id="KW-1185">Reference proteome</keyword>
<dbReference type="GO" id="GO:0071555">
    <property type="term" value="P:cell wall organization"/>
    <property type="evidence" value="ECO:0007669"/>
    <property type="project" value="UniProtKB-KW"/>
</dbReference>
<reference evidence="18" key="1">
    <citation type="submission" date="2020-06" db="EMBL/GenBank/DDBJ databases">
        <title>Novel chitinolytic bacterium.</title>
        <authorList>
            <person name="Ungkulpasvich U."/>
            <person name="Kosugi A."/>
            <person name="Uke A."/>
        </authorList>
    </citation>
    <scope>NUCLEOTIDE SEQUENCE</scope>
    <source>
        <strain evidence="18">UUS1-1</strain>
    </source>
</reference>
<evidence type="ECO:0000313" key="19">
    <source>
        <dbReference type="Proteomes" id="UP000657177"/>
    </source>
</evidence>
<keyword evidence="7 16" id="KW-0732">Signal</keyword>
<dbReference type="InterPro" id="IPR015956">
    <property type="entry name" value="Peniciliin-bd_prot_C_sf"/>
</dbReference>
<evidence type="ECO:0000256" key="10">
    <source>
        <dbReference type="ARBA" id="ARBA00022984"/>
    </source>
</evidence>
<dbReference type="AlphaFoldDB" id="A0A8J6I342"/>
<evidence type="ECO:0000256" key="11">
    <source>
        <dbReference type="ARBA" id="ARBA00023316"/>
    </source>
</evidence>
<comment type="catalytic activity">
    <reaction evidence="12">
        <text>Preferential cleavage: (Ac)2-L-Lys-D-Ala-|-D-Ala. Also transpeptidation of peptidyl-alanyl moieties that are N-acyl substituents of D-alanine.</text>
        <dbReference type="EC" id="3.4.16.4"/>
    </reaction>
</comment>
<dbReference type="InterPro" id="IPR012907">
    <property type="entry name" value="Peptidase_S11_C"/>
</dbReference>
<evidence type="ECO:0000256" key="16">
    <source>
        <dbReference type="SAM" id="SignalP"/>
    </source>
</evidence>
<dbReference type="Pfam" id="PF00768">
    <property type="entry name" value="Peptidase_S11"/>
    <property type="match status" value="1"/>
</dbReference>
<dbReference type="GO" id="GO:0009002">
    <property type="term" value="F:serine-type D-Ala-D-Ala carboxypeptidase activity"/>
    <property type="evidence" value="ECO:0007669"/>
    <property type="project" value="UniProtKB-EC"/>
</dbReference>
<sequence length="387" mass="42104">MRKQWRTIVILSLLIGLLCVQPALAALPFTIQSESALLMEVSSGEILVDKNSKKPLPPASITKMMVMLLVMEAVESGQIKLTDKVVASPEACRMGGSQIWLEPGEEMTVEDLMKAVGIVSANDASVALAEYISGSHEEFVKLMNKRAEELGLENTKYVNATGLSPDGGGPGNVTSAYDQAILARELLKHPTVLKWTGAWIDSLRGGESFLRNTNNLVRFYEGCDGLKTGYTTEAGYCLVATARRNGVRLLAVVMKAPTSAVRNNEITKLFNYGFSQFKALKVLSKGQVLGKTKVMKGGVSEVNLVVPEDVLVVLKKDVQSTPEVLAQIPPKVRAPIAEGEAVGQIIVKVDGETKVTVDLVAEQAVEESGFFRFLWQIGKSMIERFFR</sequence>
<dbReference type="UniPathway" id="UPA00219"/>
<dbReference type="GO" id="GO:0006508">
    <property type="term" value="P:proteolysis"/>
    <property type="evidence" value="ECO:0007669"/>
    <property type="project" value="UniProtKB-KW"/>
</dbReference>
<evidence type="ECO:0000256" key="8">
    <source>
        <dbReference type="ARBA" id="ARBA00022801"/>
    </source>
</evidence>
<evidence type="ECO:0000259" key="17">
    <source>
        <dbReference type="SMART" id="SM00936"/>
    </source>
</evidence>
<feature type="binding site" evidence="14">
    <location>
        <position position="227"/>
    </location>
    <ligand>
        <name>substrate</name>
    </ligand>
</feature>
<evidence type="ECO:0000256" key="14">
    <source>
        <dbReference type="PIRSR" id="PIRSR618044-2"/>
    </source>
</evidence>